<evidence type="ECO:0000313" key="3">
    <source>
        <dbReference type="Proteomes" id="UP000053820"/>
    </source>
</evidence>
<reference evidence="2 3" key="1">
    <citation type="submission" date="2014-04" db="EMBL/GenBank/DDBJ databases">
        <title>Evolutionary Origins and Diversification of the Mycorrhizal Mutualists.</title>
        <authorList>
            <consortium name="DOE Joint Genome Institute"/>
            <consortium name="Mycorrhizal Genomics Consortium"/>
            <person name="Kohler A."/>
            <person name="Kuo A."/>
            <person name="Nagy L.G."/>
            <person name="Floudas D."/>
            <person name="Copeland A."/>
            <person name="Barry K.W."/>
            <person name="Cichocki N."/>
            <person name="Veneault-Fourrey C."/>
            <person name="LaButti K."/>
            <person name="Lindquist E.A."/>
            <person name="Lipzen A."/>
            <person name="Lundell T."/>
            <person name="Morin E."/>
            <person name="Murat C."/>
            <person name="Riley R."/>
            <person name="Ohm R."/>
            <person name="Sun H."/>
            <person name="Tunlid A."/>
            <person name="Henrissat B."/>
            <person name="Grigoriev I.V."/>
            <person name="Hibbett D.S."/>
            <person name="Martin F."/>
        </authorList>
    </citation>
    <scope>NUCLEOTIDE SEQUENCE [LARGE SCALE GENOMIC DNA]</scope>
    <source>
        <strain evidence="2 3">MD-312</strain>
    </source>
</reference>
<feature type="region of interest" description="Disordered" evidence="1">
    <location>
        <begin position="1"/>
        <end position="61"/>
    </location>
</feature>
<dbReference type="OrthoDB" id="2689409at2759"/>
<dbReference type="Proteomes" id="UP000053820">
    <property type="component" value="Unassembled WGS sequence"/>
</dbReference>
<feature type="region of interest" description="Disordered" evidence="1">
    <location>
        <begin position="77"/>
        <end position="113"/>
    </location>
</feature>
<evidence type="ECO:0000256" key="1">
    <source>
        <dbReference type="SAM" id="MobiDB-lite"/>
    </source>
</evidence>
<feature type="compositionally biased region" description="Low complexity" evidence="1">
    <location>
        <begin position="31"/>
        <end position="42"/>
    </location>
</feature>
<name>A0A0C9W929_9AGAM</name>
<feature type="compositionally biased region" description="Low complexity" evidence="1">
    <location>
        <begin position="1"/>
        <end position="13"/>
    </location>
</feature>
<feature type="compositionally biased region" description="Basic and acidic residues" evidence="1">
    <location>
        <begin position="174"/>
        <end position="218"/>
    </location>
</feature>
<accession>A0A0C9W929</accession>
<feature type="region of interest" description="Disordered" evidence="1">
    <location>
        <begin position="147"/>
        <end position="282"/>
    </location>
</feature>
<organism evidence="2 3">
    <name type="scientific">Hydnomerulius pinastri MD-312</name>
    <dbReference type="NCBI Taxonomy" id="994086"/>
    <lineage>
        <taxon>Eukaryota</taxon>
        <taxon>Fungi</taxon>
        <taxon>Dikarya</taxon>
        <taxon>Basidiomycota</taxon>
        <taxon>Agaricomycotina</taxon>
        <taxon>Agaricomycetes</taxon>
        <taxon>Agaricomycetidae</taxon>
        <taxon>Boletales</taxon>
        <taxon>Boletales incertae sedis</taxon>
        <taxon>Leucogyrophana</taxon>
    </lineage>
</organism>
<keyword evidence="3" id="KW-1185">Reference proteome</keyword>
<sequence length="673" mass="73376">MPPQKKAASAAPPTDHQSPVLRTHSGKTFRVTHPVPKVVIVKPRPKPRLKRPSMPPAVPLMEDEEFENLFNIRKKRRLSEARSLSEKSRSLAPSSPLPLSSPPANDNEDEDELAVAGQLDGLEQFKEDAYPEVGDLLVPEADKEDKEFYALADADGYAPSQQEEDNNVQGHGAPLRDEAVHEGQDEVASEKEAKIKAAHERQDAALHREEDECQRELKAIASSKGAPSKKDTSKGTGSGGHKASSKGAQKRNMISGSRADKPSNTASKGELAAGSGEMSEQAPSIAIGLGDEDEEDGVDATYGHTIYKGTLSDEACKECEELGVKVEEMARELAQKYGKSVRTIMSNAALWYFATYPLPKGGDLSMHKDQQRAHYHALVKRGNEGDHWDAVDEYWAKTCSGADSGPKTATGRAAAYSRTKNLHIMGFVIDTGTHEAAHQASGMFCGTKRMTEIINSHSVSVRGLIDWFATVLKYSSFAESSSVFPLLPQPGSGAAGNGNGGAGLMCIGKEGVRDCARRAAGIMLLQKLLDADVGYKYNFVTWKKLTALAAELHFTILNWSCNVPLPEAWFDFHKLDLSQLNELTGMFLHKKLGAIYIEEMREAFCHKKKLRHRAKGKGKVVAGKPAAEDEDDEFDADEFTDSLCKLPPLSVVLARFLLKSRPNTIAIDAQTLT</sequence>
<dbReference type="AlphaFoldDB" id="A0A0C9W929"/>
<evidence type="ECO:0000313" key="2">
    <source>
        <dbReference type="EMBL" id="KIJ64153.1"/>
    </source>
</evidence>
<feature type="compositionally biased region" description="Basic and acidic residues" evidence="1">
    <location>
        <begin position="78"/>
        <end position="89"/>
    </location>
</feature>
<gene>
    <name evidence="2" type="ORF">HYDPIDRAFT_29043</name>
</gene>
<dbReference type="EMBL" id="KN839848">
    <property type="protein sequence ID" value="KIJ64153.1"/>
    <property type="molecule type" value="Genomic_DNA"/>
</dbReference>
<protein>
    <submittedName>
        <fullName evidence="2">Uncharacterized protein</fullName>
    </submittedName>
</protein>
<proteinExistence type="predicted"/>
<dbReference type="HOGENOM" id="CLU_026389_0_0_1"/>